<comment type="caution">
    <text evidence="2">The sequence shown here is derived from an EMBL/GenBank/DDBJ whole genome shotgun (WGS) entry which is preliminary data.</text>
</comment>
<dbReference type="KEGG" id="ddo:I597_1963"/>
<dbReference type="PATRIC" id="fig|1300343.5.peg.1970"/>
<proteinExistence type="predicted"/>
<feature type="coiled-coil region" evidence="1">
    <location>
        <begin position="136"/>
        <end position="163"/>
    </location>
</feature>
<accession>A0A0A2GUC7</accession>
<dbReference type="Proteomes" id="UP000030140">
    <property type="component" value="Unassembled WGS sequence"/>
</dbReference>
<dbReference type="AlphaFoldDB" id="A0A0A2GUC7"/>
<keyword evidence="3" id="KW-1185">Reference proteome</keyword>
<keyword evidence="1" id="KW-0175">Coiled coil</keyword>
<evidence type="ECO:0000313" key="2">
    <source>
        <dbReference type="EMBL" id="KGO05886.1"/>
    </source>
</evidence>
<evidence type="ECO:0000313" key="3">
    <source>
        <dbReference type="Proteomes" id="UP000030140"/>
    </source>
</evidence>
<organism evidence="2 3">
    <name type="scientific">Dokdonia donghaensis DSW-1</name>
    <dbReference type="NCBI Taxonomy" id="1300343"/>
    <lineage>
        <taxon>Bacteria</taxon>
        <taxon>Pseudomonadati</taxon>
        <taxon>Bacteroidota</taxon>
        <taxon>Flavobacteriia</taxon>
        <taxon>Flavobacteriales</taxon>
        <taxon>Flavobacteriaceae</taxon>
        <taxon>Dokdonia</taxon>
    </lineage>
</organism>
<sequence length="211" mass="24862">MKTRKIVDYVVINEYTEDSKNLLLRIDLKRDELNKKINNFKAYLENSLNEKKRLKFVQEVYNKYQNDLCPPLTIEEENEWDKNANKGSSFPFGEYDHPSKYEHFKADKVYTDFAKSNIKKSQTKYISTQKKINEAIIEIEDRCSEYSFQIEQLQRDLELIEKNPDPTLNKSVRTSFEQQILDLIQKGYEPVGGISVSKGISYQAMARYENS</sequence>
<gene>
    <name evidence="2" type="ORF">NV36_02840</name>
</gene>
<dbReference type="RefSeq" id="WP_035324908.1">
    <property type="nucleotide sequence ID" value="NZ_CP015125.1"/>
</dbReference>
<reference evidence="2 3" key="1">
    <citation type="submission" date="2014-10" db="EMBL/GenBank/DDBJ databases">
        <title>Draft genome sequence of the proteorhodopsin-containing marine bacterium Dokdonia donghaensis.</title>
        <authorList>
            <person name="Gomez-Consarnau L."/>
            <person name="Gonzalez J.M."/>
            <person name="Riedel T."/>
            <person name="Jaenicke S."/>
            <person name="Wagner-Doebler I."/>
            <person name="Fuhrman J.A."/>
        </authorList>
    </citation>
    <scope>NUCLEOTIDE SEQUENCE [LARGE SCALE GENOMIC DNA]</scope>
    <source>
        <strain evidence="2 3">DSW-1</strain>
    </source>
</reference>
<protein>
    <submittedName>
        <fullName evidence="2">Uncharacterized protein</fullName>
    </submittedName>
</protein>
<dbReference type="EMBL" id="JSAQ01000001">
    <property type="protein sequence ID" value="KGO05886.1"/>
    <property type="molecule type" value="Genomic_DNA"/>
</dbReference>
<name>A0A0A2GUC7_9FLAO</name>
<evidence type="ECO:0000256" key="1">
    <source>
        <dbReference type="SAM" id="Coils"/>
    </source>
</evidence>